<name>A0A7G5C3V2_9BACL</name>
<feature type="coiled-coil region" evidence="1">
    <location>
        <begin position="338"/>
        <end position="409"/>
    </location>
</feature>
<evidence type="ECO:0000256" key="2">
    <source>
        <dbReference type="SAM" id="MobiDB-lite"/>
    </source>
</evidence>
<evidence type="ECO:0000259" key="3">
    <source>
        <dbReference type="Pfam" id="PF04773"/>
    </source>
</evidence>
<feature type="compositionally biased region" description="Basic and acidic residues" evidence="2">
    <location>
        <begin position="316"/>
        <end position="327"/>
    </location>
</feature>
<evidence type="ECO:0008006" key="7">
    <source>
        <dbReference type="Google" id="ProtNLM"/>
    </source>
</evidence>
<dbReference type="Pfam" id="PF12733">
    <property type="entry name" value="Cadherin-like"/>
    <property type="match status" value="1"/>
</dbReference>
<feature type="region of interest" description="Disordered" evidence="2">
    <location>
        <begin position="409"/>
        <end position="451"/>
    </location>
</feature>
<protein>
    <recommendedName>
        <fullName evidence="7">FecR family protein</fullName>
    </recommendedName>
</protein>
<dbReference type="InterPro" id="IPR025883">
    <property type="entry name" value="Cadherin-like_domain"/>
</dbReference>
<evidence type="ECO:0000259" key="4">
    <source>
        <dbReference type="Pfam" id="PF12733"/>
    </source>
</evidence>
<keyword evidence="1" id="KW-0175">Coiled coil</keyword>
<feature type="domain" description="Cadherin-like beta-sandwich-like" evidence="4">
    <location>
        <begin position="455"/>
        <end position="542"/>
    </location>
</feature>
<dbReference type="Proteomes" id="UP000515679">
    <property type="component" value="Chromosome"/>
</dbReference>
<feature type="compositionally biased region" description="Gly residues" evidence="2">
    <location>
        <begin position="429"/>
        <end position="445"/>
    </location>
</feature>
<reference evidence="5 6" key="1">
    <citation type="submission" date="2019-07" db="EMBL/GenBank/DDBJ databases">
        <authorList>
            <person name="Kim J.K."/>
            <person name="Cheong H.-M."/>
            <person name="Choi Y."/>
            <person name="Hwang K.J."/>
            <person name="Lee S."/>
            <person name="Choi C."/>
        </authorList>
    </citation>
    <scope>NUCLEOTIDE SEQUENCE [LARGE SCALE GENOMIC DNA]</scope>
    <source>
        <strain evidence="5 6">KS 22</strain>
    </source>
</reference>
<accession>A0A7G5C3V2</accession>
<dbReference type="PANTHER" id="PTHR38731:SF1">
    <property type="entry name" value="FECR PROTEIN DOMAIN-CONTAINING PROTEIN"/>
    <property type="match status" value="1"/>
</dbReference>
<evidence type="ECO:0000313" key="6">
    <source>
        <dbReference type="Proteomes" id="UP000515679"/>
    </source>
</evidence>
<feature type="domain" description="FecR protein" evidence="3">
    <location>
        <begin position="66"/>
        <end position="170"/>
    </location>
</feature>
<feature type="region of interest" description="Disordered" evidence="2">
    <location>
        <begin position="316"/>
        <end position="336"/>
    </location>
</feature>
<dbReference type="RefSeq" id="WP_182300124.1">
    <property type="nucleotide sequence ID" value="NZ_CP041969.1"/>
</dbReference>
<dbReference type="KEGG" id="cchl:FPL14_23965"/>
<organism evidence="5 6">
    <name type="scientific">Cohnella cholangitidis</name>
    <dbReference type="NCBI Taxonomy" id="2598458"/>
    <lineage>
        <taxon>Bacteria</taxon>
        <taxon>Bacillati</taxon>
        <taxon>Bacillota</taxon>
        <taxon>Bacilli</taxon>
        <taxon>Bacillales</taxon>
        <taxon>Paenibacillaceae</taxon>
        <taxon>Cohnella</taxon>
    </lineage>
</organism>
<evidence type="ECO:0000256" key="1">
    <source>
        <dbReference type="SAM" id="Coils"/>
    </source>
</evidence>
<evidence type="ECO:0000313" key="5">
    <source>
        <dbReference type="EMBL" id="QMV43886.1"/>
    </source>
</evidence>
<dbReference type="Gene3D" id="2.60.120.1440">
    <property type="match status" value="1"/>
</dbReference>
<gene>
    <name evidence="5" type="ORF">FPL14_23965</name>
</gene>
<sequence>MRKTTIRLLAVLLALLPLLGVWTGTTSAASSRVAVISELKGTVKVKKAGGTKEFTAFAKMSLNEGDVLSTSKDSYAELQFANGSSQDDRMTVAENSTLTFSKLSDGKGTRTKISMLKGTTWFEVKSIKTAQDEFQLETPTAIMGVRGTKVVTIVDPITGATKTITIAGIVNVQPAGQPGPNPPSILVFPSQQISLFPPVGPAVPYLPNHPSVVQIPSAVSTTPPKIIEKIIQSASEIQEENDKLMQKLRDQLNQGIPNGLATQSGPVNTAEDLNRFLQNFDNLLGNLAKEAINQKKINDDQMRRIIEEANSKINDPAKKLDLDKTKPLDPGSGVDPELEKAKQLELQAKAKYEQEQRQLLENQQRLAALLAKIEADKKAIDEANKKAAKEAADKAAAQLKSQLDETARKAFEDRQKQNNPPTTSSSGGSSSGGGSPGGGTPGGGTPAPASKLATLSISSGTLNFDPISSVRTYSVDVSHEVSSVTISATASSGSTIRINDGAAATNSASAIIPLPNVGAHTVTVKVTEQGKQLTTYTLTVNRGAPGPITLPDGITNWKTTNSAGGDVTWKKIVLPETYEGPENRYSSYVEESITSLFLNMSFIEDVQSVSIYSVNEDTQLFNTQREPEGPAIALTNISLPLDDHELYSRFDIVYKVVSGDEDYQYHAIELIVQKGQSNAEQLTLDNIGIRYGETQILDVQQLSDSEYFALAGTEIAEYGGEIAIVPNFNKDIAMVEVIFNGSVVEYGNFGYEISLEEEDEEEEVGLEEKWFDVTIRVWDLAKEQHGSTDYKLSIWYGETIPTEFLISSFGAADQSDVPVTVASATYDPLNLYAEVAAGTTEVKLKPILALGTEVAKVEYWNDGTPLEVTRASTSDPYIIPFNGVDREVTVQLKSGDRKWQYMVTIITEINPELLNVDMINRTDGYINFLASLSPSGNHFGYTAPYNVYYFTFTPVTSHENVEVLINGESSKEIGLSLEMYPLSEGAKVFTIVVVSPSGKNSNSYTLIVNPYTV</sequence>
<proteinExistence type="predicted"/>
<dbReference type="Pfam" id="PF04773">
    <property type="entry name" value="FecR"/>
    <property type="match status" value="1"/>
</dbReference>
<keyword evidence="6" id="KW-1185">Reference proteome</keyword>
<dbReference type="EMBL" id="CP041969">
    <property type="protein sequence ID" value="QMV43886.1"/>
    <property type="molecule type" value="Genomic_DNA"/>
</dbReference>
<dbReference type="InterPro" id="IPR006860">
    <property type="entry name" value="FecR"/>
</dbReference>
<feature type="coiled-coil region" evidence="1">
    <location>
        <begin position="227"/>
        <end position="254"/>
    </location>
</feature>
<dbReference type="PANTHER" id="PTHR38731">
    <property type="entry name" value="LIPL45-RELATED LIPOPROTEIN-RELATED"/>
    <property type="match status" value="1"/>
</dbReference>
<dbReference type="AlphaFoldDB" id="A0A7G5C3V2"/>